<keyword evidence="2" id="KW-1185">Reference proteome</keyword>
<sequence>MVQLYYRLIKANVRTIDQVPDNIRADVQALLDADANAS</sequence>
<name>A0AA48RIV0_9BACL</name>
<dbReference type="KEGG" id="bayd:BSPP4475_16195"/>
<dbReference type="EMBL" id="OY569118">
    <property type="protein sequence ID" value="CAJ1003865.1"/>
    <property type="molecule type" value="Genomic_DNA"/>
</dbReference>
<organism evidence="1 2">
    <name type="scientific">Brevibacillus aydinogluensis</name>
    <dbReference type="NCBI Taxonomy" id="927786"/>
    <lineage>
        <taxon>Bacteria</taxon>
        <taxon>Bacillati</taxon>
        <taxon>Bacillota</taxon>
        <taxon>Bacilli</taxon>
        <taxon>Bacillales</taxon>
        <taxon>Paenibacillaceae</taxon>
        <taxon>Brevibacillus</taxon>
    </lineage>
</organism>
<dbReference type="RefSeq" id="WP_368509242.1">
    <property type="nucleotide sequence ID" value="NZ_OY569118.1"/>
</dbReference>
<gene>
    <name evidence="1" type="ORF">BSPP4475_16195</name>
</gene>
<dbReference type="NCBIfam" id="NF040910">
    <property type="entry name" value="CD1375_fam"/>
    <property type="match status" value="1"/>
</dbReference>
<accession>A0AA48RIV0</accession>
<evidence type="ECO:0000313" key="2">
    <source>
        <dbReference type="Proteomes" id="UP001189619"/>
    </source>
</evidence>
<reference evidence="1" key="1">
    <citation type="submission" date="2023-07" db="EMBL/GenBank/DDBJ databases">
        <authorList>
            <person name="Ivanov I."/>
            <person name="Teneva D."/>
            <person name="Stoikov I."/>
        </authorList>
    </citation>
    <scope>NUCLEOTIDE SEQUENCE</scope>
    <source>
        <strain evidence="1">4475</strain>
    </source>
</reference>
<protein>
    <submittedName>
        <fullName evidence="1">Uncharacterized protein</fullName>
    </submittedName>
</protein>
<dbReference type="Proteomes" id="UP001189619">
    <property type="component" value="Chromosome"/>
</dbReference>
<evidence type="ECO:0000313" key="1">
    <source>
        <dbReference type="EMBL" id="CAJ1003865.1"/>
    </source>
</evidence>
<proteinExistence type="predicted"/>
<dbReference type="InterPro" id="IPR047907">
    <property type="entry name" value="CD1375-like"/>
</dbReference>
<dbReference type="AlphaFoldDB" id="A0AA48RIV0"/>